<dbReference type="EMBL" id="CABL01000020">
    <property type="protein sequence ID" value="CBH76559.1"/>
    <property type="molecule type" value="Genomic_DNA"/>
</dbReference>
<reference evidence="2" key="1">
    <citation type="submission" date="2009-10" db="EMBL/GenBank/DDBJ databases">
        <title>Diversity of trophic interactions inside an arsenic-rich microbial ecosystem.</title>
        <authorList>
            <person name="Bertin P.N."/>
            <person name="Heinrich-Salmeron A."/>
            <person name="Pelletier E."/>
            <person name="Goulhen-Chollet F."/>
            <person name="Arsene-Ploetze F."/>
            <person name="Gallien S."/>
            <person name="Calteau A."/>
            <person name="Vallenet D."/>
            <person name="Casiot C."/>
            <person name="Chane-Woon-Ming B."/>
            <person name="Giloteaux L."/>
            <person name="Barakat M."/>
            <person name="Bonnefoy V."/>
            <person name="Bruneel O."/>
            <person name="Chandler M."/>
            <person name="Cleiss J."/>
            <person name="Duran R."/>
            <person name="Elbaz-Poulichet F."/>
            <person name="Fonknechten N."/>
            <person name="Lauga B."/>
            <person name="Mornico D."/>
            <person name="Ortet P."/>
            <person name="Schaeffer C."/>
            <person name="Siguier P."/>
            <person name="Alexander Thil Smith A."/>
            <person name="Van Dorsselaer A."/>
            <person name="Weissenbach J."/>
            <person name="Medigue C."/>
            <person name="Le Paslier D."/>
        </authorList>
    </citation>
    <scope>NUCLEOTIDE SEQUENCE</scope>
</reference>
<name>E6PJB7_9ZZZZ</name>
<evidence type="ECO:0000313" key="2">
    <source>
        <dbReference type="EMBL" id="CBH76559.1"/>
    </source>
</evidence>
<evidence type="ECO:0000256" key="1">
    <source>
        <dbReference type="SAM" id="MobiDB-lite"/>
    </source>
</evidence>
<comment type="caution">
    <text evidence="2">The sequence shown here is derived from an EMBL/GenBank/DDBJ whole genome shotgun (WGS) entry which is preliminary data.</text>
</comment>
<organism evidence="2">
    <name type="scientific">mine drainage metagenome</name>
    <dbReference type="NCBI Taxonomy" id="410659"/>
    <lineage>
        <taxon>unclassified sequences</taxon>
        <taxon>metagenomes</taxon>
        <taxon>ecological metagenomes</taxon>
    </lineage>
</organism>
<accession>E6PJB7</accession>
<protein>
    <submittedName>
        <fullName evidence="2">Uncharacterized protein</fullName>
    </submittedName>
</protein>
<sequence length="130" mass="13743">MRRTAPRWREPSGSSPARPGRRPAWRGSRALGGRRQSEEGAVLRALEMRELGIPPARDAHGFFGFAIGGDGIEQHRPGDDLAASVNAPRLGGFSGVEFGDPGVELVALFLEGIECIVGHSVASLPPPPSP</sequence>
<dbReference type="AlphaFoldDB" id="E6PJB7"/>
<proteinExistence type="predicted"/>
<feature type="region of interest" description="Disordered" evidence="1">
    <location>
        <begin position="1"/>
        <end position="37"/>
    </location>
</feature>
<gene>
    <name evidence="2" type="ORF">CARN1_2424</name>
</gene>